<sequence length="30" mass="3594">MCQVFLSARYGATKQQSTFLKVKFFFFEKL</sequence>
<proteinExistence type="predicted"/>
<dbReference type="AlphaFoldDB" id="A0A0E9VJT8"/>
<name>A0A0E9VJT8_ANGAN</name>
<reference evidence="1" key="1">
    <citation type="submission" date="2014-11" db="EMBL/GenBank/DDBJ databases">
        <authorList>
            <person name="Amaro Gonzalez C."/>
        </authorList>
    </citation>
    <scope>NUCLEOTIDE SEQUENCE</scope>
</reference>
<dbReference type="EMBL" id="GBXM01030867">
    <property type="protein sequence ID" value="JAH77710.1"/>
    <property type="molecule type" value="Transcribed_RNA"/>
</dbReference>
<organism evidence="1">
    <name type="scientific">Anguilla anguilla</name>
    <name type="common">European freshwater eel</name>
    <name type="synonym">Muraena anguilla</name>
    <dbReference type="NCBI Taxonomy" id="7936"/>
    <lineage>
        <taxon>Eukaryota</taxon>
        <taxon>Metazoa</taxon>
        <taxon>Chordata</taxon>
        <taxon>Craniata</taxon>
        <taxon>Vertebrata</taxon>
        <taxon>Euteleostomi</taxon>
        <taxon>Actinopterygii</taxon>
        <taxon>Neopterygii</taxon>
        <taxon>Teleostei</taxon>
        <taxon>Anguilliformes</taxon>
        <taxon>Anguillidae</taxon>
        <taxon>Anguilla</taxon>
    </lineage>
</organism>
<evidence type="ECO:0000313" key="1">
    <source>
        <dbReference type="EMBL" id="JAH77710.1"/>
    </source>
</evidence>
<protein>
    <submittedName>
        <fullName evidence="1">Uncharacterized protein</fullName>
    </submittedName>
</protein>
<accession>A0A0E9VJT8</accession>
<reference evidence="1" key="2">
    <citation type="journal article" date="2015" name="Fish Shellfish Immunol.">
        <title>Early steps in the European eel (Anguilla anguilla)-Vibrio vulnificus interaction in the gills: Role of the RtxA13 toxin.</title>
        <authorList>
            <person name="Callol A."/>
            <person name="Pajuelo D."/>
            <person name="Ebbesson L."/>
            <person name="Teles M."/>
            <person name="MacKenzie S."/>
            <person name="Amaro C."/>
        </authorList>
    </citation>
    <scope>NUCLEOTIDE SEQUENCE</scope>
</reference>